<evidence type="ECO:0000256" key="1">
    <source>
        <dbReference type="SAM" id="MobiDB-lite"/>
    </source>
</evidence>
<proteinExistence type="predicted"/>
<comment type="caution">
    <text evidence="2">The sequence shown here is derived from an EMBL/GenBank/DDBJ whole genome shotgun (WGS) entry which is preliminary data.</text>
</comment>
<feature type="non-terminal residue" evidence="2">
    <location>
        <position position="77"/>
    </location>
</feature>
<protein>
    <submittedName>
        <fullName evidence="2">Uncharacterized protein</fullName>
    </submittedName>
</protein>
<dbReference type="EMBL" id="JASPKZ010007545">
    <property type="protein sequence ID" value="KAJ9583682.1"/>
    <property type="molecule type" value="Genomic_DNA"/>
</dbReference>
<feature type="compositionally biased region" description="Polar residues" evidence="1">
    <location>
        <begin position="68"/>
        <end position="77"/>
    </location>
</feature>
<keyword evidence="3" id="KW-1185">Reference proteome</keyword>
<dbReference type="Proteomes" id="UP001233999">
    <property type="component" value="Unassembled WGS sequence"/>
</dbReference>
<feature type="region of interest" description="Disordered" evidence="1">
    <location>
        <begin position="57"/>
        <end position="77"/>
    </location>
</feature>
<evidence type="ECO:0000313" key="2">
    <source>
        <dbReference type="EMBL" id="KAJ9583682.1"/>
    </source>
</evidence>
<gene>
    <name evidence="2" type="ORF">L9F63_021967</name>
</gene>
<accession>A0AAD7ZP85</accession>
<evidence type="ECO:0000313" key="3">
    <source>
        <dbReference type="Proteomes" id="UP001233999"/>
    </source>
</evidence>
<dbReference type="AlphaFoldDB" id="A0AAD7ZP85"/>
<sequence>AFQNIRSIFSRSFFATISSMMVDAAGPNVVLSCPQQHHIRTSSINHYTIYCSEEGPAEDGTDQHHIRTSSINHHTRY</sequence>
<organism evidence="2 3">
    <name type="scientific">Diploptera punctata</name>
    <name type="common">Pacific beetle cockroach</name>
    <dbReference type="NCBI Taxonomy" id="6984"/>
    <lineage>
        <taxon>Eukaryota</taxon>
        <taxon>Metazoa</taxon>
        <taxon>Ecdysozoa</taxon>
        <taxon>Arthropoda</taxon>
        <taxon>Hexapoda</taxon>
        <taxon>Insecta</taxon>
        <taxon>Pterygota</taxon>
        <taxon>Neoptera</taxon>
        <taxon>Polyneoptera</taxon>
        <taxon>Dictyoptera</taxon>
        <taxon>Blattodea</taxon>
        <taxon>Blaberoidea</taxon>
        <taxon>Blaberidae</taxon>
        <taxon>Diplopterinae</taxon>
        <taxon>Diploptera</taxon>
    </lineage>
</organism>
<name>A0AAD7ZP85_DIPPU</name>
<reference evidence="2" key="2">
    <citation type="submission" date="2023-05" db="EMBL/GenBank/DDBJ databases">
        <authorList>
            <person name="Fouks B."/>
        </authorList>
    </citation>
    <scope>NUCLEOTIDE SEQUENCE</scope>
    <source>
        <strain evidence="2">Stay&amp;Tobe</strain>
        <tissue evidence="2">Testes</tissue>
    </source>
</reference>
<feature type="non-terminal residue" evidence="2">
    <location>
        <position position="1"/>
    </location>
</feature>
<reference evidence="2" key="1">
    <citation type="journal article" date="2023" name="IScience">
        <title>Live-bearing cockroach genome reveals convergent evolutionary mechanisms linked to viviparity in insects and beyond.</title>
        <authorList>
            <person name="Fouks B."/>
            <person name="Harrison M.C."/>
            <person name="Mikhailova A.A."/>
            <person name="Marchal E."/>
            <person name="English S."/>
            <person name="Carruthers M."/>
            <person name="Jennings E.C."/>
            <person name="Chiamaka E.L."/>
            <person name="Frigard R.A."/>
            <person name="Pippel M."/>
            <person name="Attardo G.M."/>
            <person name="Benoit J.B."/>
            <person name="Bornberg-Bauer E."/>
            <person name="Tobe S.S."/>
        </authorList>
    </citation>
    <scope>NUCLEOTIDE SEQUENCE</scope>
    <source>
        <strain evidence="2">Stay&amp;Tobe</strain>
    </source>
</reference>